<keyword evidence="2" id="KW-1133">Transmembrane helix</keyword>
<name>A0ABT0G257_9ACTN</name>
<keyword evidence="2" id="KW-0472">Membrane</keyword>
<dbReference type="Gene3D" id="1.10.510.10">
    <property type="entry name" value="Transferase(Phosphotransferase) domain 1"/>
    <property type="match status" value="1"/>
</dbReference>
<evidence type="ECO:0000256" key="1">
    <source>
        <dbReference type="SAM" id="MobiDB-lite"/>
    </source>
</evidence>
<feature type="region of interest" description="Disordered" evidence="1">
    <location>
        <begin position="1"/>
        <end position="26"/>
    </location>
</feature>
<reference evidence="3 4" key="1">
    <citation type="submission" date="2022-04" db="EMBL/GenBank/DDBJ databases">
        <title>Genome draft of Actinomadura sp. ATCC 31491.</title>
        <authorList>
            <person name="Shi X."/>
            <person name="Du Y."/>
        </authorList>
    </citation>
    <scope>NUCLEOTIDE SEQUENCE [LARGE SCALE GENOMIC DNA]</scope>
    <source>
        <strain evidence="3 4">ATCC 31491</strain>
    </source>
</reference>
<feature type="compositionally biased region" description="Low complexity" evidence="1">
    <location>
        <begin position="462"/>
        <end position="475"/>
    </location>
</feature>
<dbReference type="InterPro" id="IPR011009">
    <property type="entry name" value="Kinase-like_dom_sf"/>
</dbReference>
<sequence>MSRAERAELTLGRRLGQGRHGTVHEVPGRRVNGQWDVAYKEYDPSVRPRLDAAALGAMAGLVGRLPGWDAAWLCDKAAWPAELVESDGAVTGFLMRAIPRRFTFEPREPPGAERRPATVELLLDAPIGGAGDRDRLLLLADLADTLARLHTMDIVARDLSPGNVLFATEGPPECFLIGCDAMRLAGADVFPEVKTPDQQAPAGEDTDAKDEESGAKDEESGAKDEESGAKESRAEKSGAEKSGAEKSGAKEESAEEESAEGKGTPAGDAYRFALLVVRVLARDRSATDAGRLTAVSPALAGLAAAALQEPPERRPGLEQWAALLRETAATLSPAPAPPPPPPPPPGAPGAPGDPPGSPGTSPRPAGPPPHPSGPPPHPSGPPPRPPGPPLGGTRGPFPVPAAPPPRSGLSREAMIGLAVGAGVIGLAVVLVAVLAGRAVLTAVTAAGESTADVSPPAFPSTFAPPSLPVPTFSPGLPSPSLPSDEPTTEEPTETPFDAADLDRQDTDPTPITPSALLPASFTSAKGVRYNLKASGVEKCPDRYHDAEVRAALRKAKCGKMVKGVYVNPAKSANKRIMVSVWVVPLKSDDRAATAYGRLDDTYADAWGIVCPKKGPGSGLCHTTTWNRAQTWGWTGYTHRYLLHTMAIYTNRAGSSNVRPWVKDASKAAFNATGPKVYHGTD</sequence>
<dbReference type="RefSeq" id="WP_242381236.1">
    <property type="nucleotide sequence ID" value="NZ_JAKRKC020000002.1"/>
</dbReference>
<protein>
    <recommendedName>
        <fullName evidence="5">Protein kinase domain-containing protein</fullName>
    </recommendedName>
</protein>
<feature type="compositionally biased region" description="Basic and acidic residues" evidence="1">
    <location>
        <begin position="211"/>
        <end position="252"/>
    </location>
</feature>
<evidence type="ECO:0008006" key="5">
    <source>
        <dbReference type="Google" id="ProtNLM"/>
    </source>
</evidence>
<organism evidence="3 4">
    <name type="scientific">Actinomadura luzonensis</name>
    <dbReference type="NCBI Taxonomy" id="2805427"/>
    <lineage>
        <taxon>Bacteria</taxon>
        <taxon>Bacillati</taxon>
        <taxon>Actinomycetota</taxon>
        <taxon>Actinomycetes</taxon>
        <taxon>Streptosporangiales</taxon>
        <taxon>Thermomonosporaceae</taxon>
        <taxon>Actinomadura</taxon>
    </lineage>
</organism>
<accession>A0ABT0G257</accession>
<dbReference type="SUPFAM" id="SSF56112">
    <property type="entry name" value="Protein kinase-like (PK-like)"/>
    <property type="match status" value="1"/>
</dbReference>
<feature type="transmembrane region" description="Helical" evidence="2">
    <location>
        <begin position="413"/>
        <end position="435"/>
    </location>
</feature>
<feature type="compositionally biased region" description="Pro residues" evidence="1">
    <location>
        <begin position="334"/>
        <end position="357"/>
    </location>
</feature>
<feature type="region of interest" description="Disordered" evidence="1">
    <location>
        <begin position="462"/>
        <end position="516"/>
    </location>
</feature>
<evidence type="ECO:0000313" key="3">
    <source>
        <dbReference type="EMBL" id="MCK2218691.1"/>
    </source>
</evidence>
<dbReference type="EMBL" id="JAKRKC020000002">
    <property type="protein sequence ID" value="MCK2218691.1"/>
    <property type="molecule type" value="Genomic_DNA"/>
</dbReference>
<evidence type="ECO:0000256" key="2">
    <source>
        <dbReference type="SAM" id="Phobius"/>
    </source>
</evidence>
<proteinExistence type="predicted"/>
<dbReference type="Proteomes" id="UP001317259">
    <property type="component" value="Unassembled WGS sequence"/>
</dbReference>
<comment type="caution">
    <text evidence="3">The sequence shown here is derived from an EMBL/GenBank/DDBJ whole genome shotgun (WGS) entry which is preliminary data.</text>
</comment>
<keyword evidence="2" id="KW-0812">Transmembrane</keyword>
<feature type="region of interest" description="Disordered" evidence="1">
    <location>
        <begin position="193"/>
        <end position="266"/>
    </location>
</feature>
<feature type="compositionally biased region" description="Pro residues" evidence="1">
    <location>
        <begin position="364"/>
        <end position="389"/>
    </location>
</feature>
<keyword evidence="4" id="KW-1185">Reference proteome</keyword>
<feature type="region of interest" description="Disordered" evidence="1">
    <location>
        <begin position="306"/>
        <end position="406"/>
    </location>
</feature>
<evidence type="ECO:0000313" key="4">
    <source>
        <dbReference type="Proteomes" id="UP001317259"/>
    </source>
</evidence>
<gene>
    <name evidence="3" type="ORF">MF672_033580</name>
</gene>
<feature type="compositionally biased region" description="Pro residues" evidence="1">
    <location>
        <begin position="397"/>
        <end position="406"/>
    </location>
</feature>